<evidence type="ECO:0000256" key="1">
    <source>
        <dbReference type="ARBA" id="ARBA00001798"/>
    </source>
</evidence>
<dbReference type="InterPro" id="IPR017907">
    <property type="entry name" value="Znf_RING_CS"/>
</dbReference>
<protein>
    <recommendedName>
        <fullName evidence="2">RBR-type E3 ubiquitin transferase</fullName>
        <ecNumber evidence="2">2.3.2.31</ecNumber>
    </recommendedName>
</protein>
<dbReference type="GO" id="GO:0008270">
    <property type="term" value="F:zinc ion binding"/>
    <property type="evidence" value="ECO:0007669"/>
    <property type="project" value="UniProtKB-KW"/>
</dbReference>
<dbReference type="PROSITE" id="PS00518">
    <property type="entry name" value="ZF_RING_1"/>
    <property type="match status" value="1"/>
</dbReference>
<feature type="region of interest" description="Disordered" evidence="11">
    <location>
        <begin position="707"/>
        <end position="731"/>
    </location>
</feature>
<evidence type="ECO:0000256" key="9">
    <source>
        <dbReference type="PROSITE-ProRule" id="PRU00175"/>
    </source>
</evidence>
<evidence type="ECO:0000256" key="4">
    <source>
        <dbReference type="ARBA" id="ARBA00022723"/>
    </source>
</evidence>
<evidence type="ECO:0000256" key="10">
    <source>
        <dbReference type="SAM" id="Coils"/>
    </source>
</evidence>
<feature type="coiled-coil region" evidence="10">
    <location>
        <begin position="442"/>
        <end position="481"/>
    </location>
</feature>
<keyword evidence="4" id="KW-0479">Metal-binding</keyword>
<keyword evidence="7" id="KW-0833">Ubl conjugation pathway</keyword>
<feature type="region of interest" description="Disordered" evidence="11">
    <location>
        <begin position="1"/>
        <end position="27"/>
    </location>
</feature>
<feature type="domain" description="RING-type" evidence="13">
    <location>
        <begin position="241"/>
        <end position="443"/>
    </location>
</feature>
<dbReference type="PROSITE" id="PS50089">
    <property type="entry name" value="ZF_RING_2"/>
    <property type="match status" value="1"/>
</dbReference>
<dbReference type="Gene3D" id="1.20.120.1750">
    <property type="match status" value="1"/>
</dbReference>
<evidence type="ECO:0000256" key="6">
    <source>
        <dbReference type="ARBA" id="ARBA00022771"/>
    </source>
</evidence>
<keyword evidence="5" id="KW-0677">Repeat</keyword>
<proteinExistence type="predicted"/>
<comment type="catalytic activity">
    <reaction evidence="1">
        <text>[E2 ubiquitin-conjugating enzyme]-S-ubiquitinyl-L-cysteine + [acceptor protein]-L-lysine = [E2 ubiquitin-conjugating enzyme]-L-cysteine + [acceptor protein]-N(6)-ubiquitinyl-L-lysine.</text>
        <dbReference type="EC" id="2.3.2.31"/>
    </reaction>
</comment>
<dbReference type="Proteomes" id="UP000722485">
    <property type="component" value="Unassembled WGS sequence"/>
</dbReference>
<evidence type="ECO:0000313" key="15">
    <source>
        <dbReference type="Proteomes" id="UP000722485"/>
    </source>
</evidence>
<evidence type="ECO:0000256" key="3">
    <source>
        <dbReference type="ARBA" id="ARBA00022679"/>
    </source>
</evidence>
<dbReference type="PROSITE" id="PS51873">
    <property type="entry name" value="TRIAD"/>
    <property type="match status" value="1"/>
</dbReference>
<name>A0A9P5H9E9_9HYPO</name>
<evidence type="ECO:0000256" key="11">
    <source>
        <dbReference type="SAM" id="MobiDB-lite"/>
    </source>
</evidence>
<dbReference type="InterPro" id="IPR013083">
    <property type="entry name" value="Znf_RING/FYVE/PHD"/>
</dbReference>
<keyword evidence="15" id="KW-1185">Reference proteome</keyword>
<evidence type="ECO:0000256" key="2">
    <source>
        <dbReference type="ARBA" id="ARBA00012251"/>
    </source>
</evidence>
<organism evidence="14 15">
    <name type="scientific">Cylindrodendrum hubeiense</name>
    <dbReference type="NCBI Taxonomy" id="595255"/>
    <lineage>
        <taxon>Eukaryota</taxon>
        <taxon>Fungi</taxon>
        <taxon>Dikarya</taxon>
        <taxon>Ascomycota</taxon>
        <taxon>Pezizomycotina</taxon>
        <taxon>Sordariomycetes</taxon>
        <taxon>Hypocreomycetidae</taxon>
        <taxon>Hypocreales</taxon>
        <taxon>Nectriaceae</taxon>
        <taxon>Cylindrodendrum</taxon>
    </lineage>
</organism>
<gene>
    <name evidence="14" type="ORF">G7Z17_g7256</name>
</gene>
<keyword evidence="6 9" id="KW-0863">Zinc-finger</keyword>
<dbReference type="OrthoDB" id="9977870at2759"/>
<evidence type="ECO:0000259" key="13">
    <source>
        <dbReference type="PROSITE" id="PS51873"/>
    </source>
</evidence>
<dbReference type="InterPro" id="IPR001841">
    <property type="entry name" value="Znf_RING"/>
</dbReference>
<dbReference type="Gene3D" id="3.30.40.10">
    <property type="entry name" value="Zinc/RING finger domain, C3HC4 (zinc finger)"/>
    <property type="match status" value="1"/>
</dbReference>
<dbReference type="CDD" id="cd20335">
    <property type="entry name" value="BRcat_RBR"/>
    <property type="match status" value="1"/>
</dbReference>
<comment type="caution">
    <text evidence="14">The sequence shown here is derived from an EMBL/GenBank/DDBJ whole genome shotgun (WGS) entry which is preliminary data.</text>
</comment>
<keyword evidence="10" id="KW-0175">Coiled coil</keyword>
<keyword evidence="8" id="KW-0862">Zinc</keyword>
<dbReference type="Pfam" id="PF01485">
    <property type="entry name" value="IBR"/>
    <property type="match status" value="1"/>
</dbReference>
<dbReference type="InterPro" id="IPR031127">
    <property type="entry name" value="E3_UB_ligase_RBR"/>
</dbReference>
<dbReference type="AlphaFoldDB" id="A0A9P5H9E9"/>
<keyword evidence="3" id="KW-0808">Transferase</keyword>
<dbReference type="PANTHER" id="PTHR11685">
    <property type="entry name" value="RBR FAMILY RING FINGER AND IBR DOMAIN-CONTAINING"/>
    <property type="match status" value="1"/>
</dbReference>
<dbReference type="EMBL" id="JAANBB010000157">
    <property type="protein sequence ID" value="KAF7548149.1"/>
    <property type="molecule type" value="Genomic_DNA"/>
</dbReference>
<evidence type="ECO:0000256" key="8">
    <source>
        <dbReference type="ARBA" id="ARBA00022833"/>
    </source>
</evidence>
<reference evidence="14" key="1">
    <citation type="submission" date="2020-03" db="EMBL/GenBank/DDBJ databases">
        <title>Draft Genome Sequence of Cylindrodendrum hubeiense.</title>
        <authorList>
            <person name="Buettner E."/>
            <person name="Kellner H."/>
        </authorList>
    </citation>
    <scope>NUCLEOTIDE SEQUENCE</scope>
    <source>
        <strain evidence="14">IHI 201604</strain>
    </source>
</reference>
<evidence type="ECO:0000313" key="14">
    <source>
        <dbReference type="EMBL" id="KAF7548149.1"/>
    </source>
</evidence>
<feature type="domain" description="RING-type" evidence="12">
    <location>
        <begin position="245"/>
        <end position="290"/>
    </location>
</feature>
<dbReference type="EC" id="2.3.2.31" evidence="2"/>
<dbReference type="SUPFAM" id="SSF57850">
    <property type="entry name" value="RING/U-box"/>
    <property type="match status" value="2"/>
</dbReference>
<dbReference type="GO" id="GO:0016567">
    <property type="term" value="P:protein ubiquitination"/>
    <property type="evidence" value="ECO:0007669"/>
    <property type="project" value="InterPro"/>
</dbReference>
<evidence type="ECO:0000259" key="12">
    <source>
        <dbReference type="PROSITE" id="PS50089"/>
    </source>
</evidence>
<evidence type="ECO:0000256" key="7">
    <source>
        <dbReference type="ARBA" id="ARBA00022786"/>
    </source>
</evidence>
<dbReference type="GO" id="GO:0061630">
    <property type="term" value="F:ubiquitin protein ligase activity"/>
    <property type="evidence" value="ECO:0007669"/>
    <property type="project" value="UniProtKB-EC"/>
</dbReference>
<accession>A0A9P5H9E9</accession>
<dbReference type="InterPro" id="IPR044066">
    <property type="entry name" value="TRIAD_supradom"/>
</dbReference>
<dbReference type="InterPro" id="IPR002867">
    <property type="entry name" value="IBR_dom"/>
</dbReference>
<sequence>MTPSTHPLGGDVLHRRASGGPLDAHTAGGRGYSGHTWRMMLDAACPVRRARASGWYSVAPKLPATRDASASATVPELRDPDYVSAVLQLTAGRTECQLDDDLVAKANALGISAAAATEKRITSSVESASTVYNARTFSMLSGGSTSTALTAHSSLFAPTTPDLGLASARESKDLNFAQYDRYLSIIDPHHNPSKFLKEPTQPDHAATSVFSGKTRRSLFSVKSGLKNRIRWRKKTPQPLEVMMTCYRCRADFKTSASLHNVPCGHTYCADCLESLVTQAMVDESSMPPRCCEQPLPGTIIKDLLSRDSQQEFLKAIIQYGTPWQARIFCPNASCGEFIPPHHKLDHKHPFNVTCRKCNTRVCLMCKRGAHPTGKNCPEDWELDHLIKLGGKDGARRCYKCQSLVEMVDGSTQMKCRCNAEFCTICCGVWDLKTGCPNSCDFEEELERRRKEEEVQLAQYEEEKAAQEAAAAMASAERLEAEERTKCRVEFRNLGESQTKEMRRFLEFSIKTKEAIHTRHAQQKVTLAESQAEQEEKMKERHARTVGHLEDRQVAAEMDLRGTLEQSERSVKIRLKHMEAYCDGLGRNNGQGPGTLPPRVVTERDLRELGQQYNLRDGMDRLHQAKINVMRDRQAKRMEELVDRQELEFEKLMDKGHQDQEDLTLQAAQDDDTHASRFASRKAKLVRRWELSIEVLRKELEAQDGLKYAPIPTPVWPDENDSGLSAAEEIQG</sequence>
<evidence type="ECO:0000256" key="5">
    <source>
        <dbReference type="ARBA" id="ARBA00022737"/>
    </source>
</evidence>